<evidence type="ECO:0000256" key="14">
    <source>
        <dbReference type="ARBA" id="ARBA00023136"/>
    </source>
</evidence>
<feature type="domain" description="HAMP" evidence="17">
    <location>
        <begin position="50"/>
        <end position="102"/>
    </location>
</feature>
<keyword evidence="12 15" id="KW-1133">Transmembrane helix</keyword>
<dbReference type="Pfam" id="PF02518">
    <property type="entry name" value="HATPase_c"/>
    <property type="match status" value="1"/>
</dbReference>
<dbReference type="InterPro" id="IPR005467">
    <property type="entry name" value="His_kinase_dom"/>
</dbReference>
<keyword evidence="7" id="KW-0808">Transferase</keyword>
<dbReference type="InterPro" id="IPR003661">
    <property type="entry name" value="HisK_dim/P_dom"/>
</dbReference>
<dbReference type="SMART" id="SM00387">
    <property type="entry name" value="HATPase_c"/>
    <property type="match status" value="1"/>
</dbReference>
<evidence type="ECO:0000259" key="17">
    <source>
        <dbReference type="PROSITE" id="PS50885"/>
    </source>
</evidence>
<evidence type="ECO:0000256" key="9">
    <source>
        <dbReference type="ARBA" id="ARBA00022741"/>
    </source>
</evidence>
<feature type="transmembrane region" description="Helical" evidence="15">
    <location>
        <begin position="28"/>
        <end position="49"/>
    </location>
</feature>
<dbReference type="SUPFAM" id="SSF55874">
    <property type="entry name" value="ATPase domain of HSP90 chaperone/DNA topoisomerase II/histidine kinase"/>
    <property type="match status" value="1"/>
</dbReference>
<dbReference type="SUPFAM" id="SSF47384">
    <property type="entry name" value="Homodimeric domain of signal transducing histidine kinase"/>
    <property type="match status" value="1"/>
</dbReference>
<evidence type="ECO:0000256" key="8">
    <source>
        <dbReference type="ARBA" id="ARBA00022692"/>
    </source>
</evidence>
<dbReference type="Pfam" id="PF00512">
    <property type="entry name" value="HisKA"/>
    <property type="match status" value="1"/>
</dbReference>
<dbReference type="InterPro" id="IPR036097">
    <property type="entry name" value="HisK_dim/P_sf"/>
</dbReference>
<keyword evidence="11" id="KW-0067">ATP-binding</keyword>
<evidence type="ECO:0000313" key="18">
    <source>
        <dbReference type="EMBL" id="GGB63162.1"/>
    </source>
</evidence>
<dbReference type="PANTHER" id="PTHR44936:SF5">
    <property type="entry name" value="SENSOR HISTIDINE KINASE ENVZ"/>
    <property type="match status" value="1"/>
</dbReference>
<organism evidence="18 19">
    <name type="scientific">Tistrella bauzanensis</name>
    <dbReference type="NCBI Taxonomy" id="657419"/>
    <lineage>
        <taxon>Bacteria</taxon>
        <taxon>Pseudomonadati</taxon>
        <taxon>Pseudomonadota</taxon>
        <taxon>Alphaproteobacteria</taxon>
        <taxon>Geminicoccales</taxon>
        <taxon>Geminicoccaceae</taxon>
        <taxon>Tistrella</taxon>
    </lineage>
</organism>
<evidence type="ECO:0000256" key="4">
    <source>
        <dbReference type="ARBA" id="ARBA00022475"/>
    </source>
</evidence>
<gene>
    <name evidence="18" type="ORF">GCM10011505_49690</name>
</gene>
<dbReference type="InterPro" id="IPR003660">
    <property type="entry name" value="HAMP_dom"/>
</dbReference>
<dbReference type="EC" id="2.7.13.3" evidence="3"/>
<dbReference type="PROSITE" id="PS50885">
    <property type="entry name" value="HAMP"/>
    <property type="match status" value="1"/>
</dbReference>
<evidence type="ECO:0000256" key="12">
    <source>
        <dbReference type="ARBA" id="ARBA00022989"/>
    </source>
</evidence>
<dbReference type="PRINTS" id="PR00344">
    <property type="entry name" value="BCTRLSENSOR"/>
</dbReference>
<evidence type="ECO:0000313" key="19">
    <source>
        <dbReference type="Proteomes" id="UP000603352"/>
    </source>
</evidence>
<dbReference type="CDD" id="cd06225">
    <property type="entry name" value="HAMP"/>
    <property type="match status" value="1"/>
</dbReference>
<evidence type="ECO:0000256" key="6">
    <source>
        <dbReference type="ARBA" id="ARBA00022553"/>
    </source>
</evidence>
<accession>A0ABQ1J9I6</accession>
<keyword evidence="9" id="KW-0547">Nucleotide-binding</keyword>
<dbReference type="Pfam" id="PF00672">
    <property type="entry name" value="HAMP"/>
    <property type="match status" value="1"/>
</dbReference>
<keyword evidence="13" id="KW-0902">Two-component regulatory system</keyword>
<dbReference type="PROSITE" id="PS50109">
    <property type="entry name" value="HIS_KIN"/>
    <property type="match status" value="1"/>
</dbReference>
<keyword evidence="10" id="KW-0418">Kinase</keyword>
<keyword evidence="6" id="KW-0597">Phosphoprotein</keyword>
<keyword evidence="5" id="KW-0997">Cell inner membrane</keyword>
<evidence type="ECO:0000256" key="10">
    <source>
        <dbReference type="ARBA" id="ARBA00022777"/>
    </source>
</evidence>
<sequence>MQVAAQLGNGQWLSFATTLPDTGLAVSWNFFLAMAVMGVIVLAISAWAVRRVTAPLGQLARAAERLGKDVGADPLPELGTTEMRQASRAFNQMQERLRRFVENRTRMLAAISHDLRTPLTLLRLRAEGVESAEDRDKMLATIAEMDGMIGATLAYARDEAEAEPQRRNDVAALLASIVDDMADASLPVAMEPSPSVILECRPAALRRALSNLLDNAVKYGMRAHAAVRTTGNEVEIAIDDEGPGIPELELAKVTQPFYRQDESRSRDTGGIGLGLAIAMSTIQAHGGELTLSNLPHGGLRARVVLPL</sequence>
<name>A0ABQ1J9I6_9PROT</name>
<dbReference type="Gene3D" id="3.30.565.10">
    <property type="entry name" value="Histidine kinase-like ATPase, C-terminal domain"/>
    <property type="match status" value="1"/>
</dbReference>
<dbReference type="SMART" id="SM00388">
    <property type="entry name" value="HisKA"/>
    <property type="match status" value="1"/>
</dbReference>
<reference evidence="19" key="1">
    <citation type="journal article" date="2019" name="Int. J. Syst. Evol. Microbiol.">
        <title>The Global Catalogue of Microorganisms (GCM) 10K type strain sequencing project: providing services to taxonomists for standard genome sequencing and annotation.</title>
        <authorList>
            <consortium name="The Broad Institute Genomics Platform"/>
            <consortium name="The Broad Institute Genome Sequencing Center for Infectious Disease"/>
            <person name="Wu L."/>
            <person name="Ma J."/>
        </authorList>
    </citation>
    <scope>NUCLEOTIDE SEQUENCE [LARGE SCALE GENOMIC DNA]</scope>
    <source>
        <strain evidence="19">CGMCC 1.10188</strain>
    </source>
</reference>
<keyword evidence="14 15" id="KW-0472">Membrane</keyword>
<dbReference type="PANTHER" id="PTHR44936">
    <property type="entry name" value="SENSOR PROTEIN CREC"/>
    <property type="match status" value="1"/>
</dbReference>
<dbReference type="InterPro" id="IPR050980">
    <property type="entry name" value="2C_sensor_his_kinase"/>
</dbReference>
<evidence type="ECO:0000259" key="16">
    <source>
        <dbReference type="PROSITE" id="PS50109"/>
    </source>
</evidence>
<evidence type="ECO:0000256" key="2">
    <source>
        <dbReference type="ARBA" id="ARBA00004429"/>
    </source>
</evidence>
<protein>
    <recommendedName>
        <fullName evidence="3">histidine kinase</fullName>
        <ecNumber evidence="3">2.7.13.3</ecNumber>
    </recommendedName>
</protein>
<evidence type="ECO:0000256" key="1">
    <source>
        <dbReference type="ARBA" id="ARBA00000085"/>
    </source>
</evidence>
<proteinExistence type="predicted"/>
<dbReference type="Gene3D" id="1.10.287.130">
    <property type="match status" value="1"/>
</dbReference>
<comment type="subcellular location">
    <subcellularLocation>
        <location evidence="2">Cell inner membrane</location>
        <topology evidence="2">Multi-pass membrane protein</topology>
    </subcellularLocation>
</comment>
<keyword evidence="19" id="KW-1185">Reference proteome</keyword>
<dbReference type="InterPro" id="IPR036890">
    <property type="entry name" value="HATPase_C_sf"/>
</dbReference>
<evidence type="ECO:0000256" key="13">
    <source>
        <dbReference type="ARBA" id="ARBA00023012"/>
    </source>
</evidence>
<dbReference type="InterPro" id="IPR004358">
    <property type="entry name" value="Sig_transdc_His_kin-like_C"/>
</dbReference>
<evidence type="ECO:0000256" key="5">
    <source>
        <dbReference type="ARBA" id="ARBA00022519"/>
    </source>
</evidence>
<evidence type="ECO:0000256" key="15">
    <source>
        <dbReference type="SAM" id="Phobius"/>
    </source>
</evidence>
<feature type="domain" description="Histidine kinase" evidence="16">
    <location>
        <begin position="110"/>
        <end position="307"/>
    </location>
</feature>
<comment type="caution">
    <text evidence="18">The sequence shown here is derived from an EMBL/GenBank/DDBJ whole genome shotgun (WGS) entry which is preliminary data.</text>
</comment>
<dbReference type="InterPro" id="IPR003594">
    <property type="entry name" value="HATPase_dom"/>
</dbReference>
<evidence type="ECO:0000256" key="11">
    <source>
        <dbReference type="ARBA" id="ARBA00022840"/>
    </source>
</evidence>
<keyword evidence="4" id="KW-1003">Cell membrane</keyword>
<comment type="catalytic activity">
    <reaction evidence="1">
        <text>ATP + protein L-histidine = ADP + protein N-phospho-L-histidine.</text>
        <dbReference type="EC" id="2.7.13.3"/>
    </reaction>
</comment>
<dbReference type="Proteomes" id="UP000603352">
    <property type="component" value="Unassembled WGS sequence"/>
</dbReference>
<dbReference type="EMBL" id="BMDZ01000130">
    <property type="protein sequence ID" value="GGB63162.1"/>
    <property type="molecule type" value="Genomic_DNA"/>
</dbReference>
<evidence type="ECO:0000256" key="3">
    <source>
        <dbReference type="ARBA" id="ARBA00012438"/>
    </source>
</evidence>
<evidence type="ECO:0000256" key="7">
    <source>
        <dbReference type="ARBA" id="ARBA00022679"/>
    </source>
</evidence>
<dbReference type="SMART" id="SM00304">
    <property type="entry name" value="HAMP"/>
    <property type="match status" value="1"/>
</dbReference>
<keyword evidence="8 15" id="KW-0812">Transmembrane</keyword>